<evidence type="ECO:0000313" key="1">
    <source>
        <dbReference type="EMBL" id="CAD7234257.1"/>
    </source>
</evidence>
<gene>
    <name evidence="1" type="ORF">CTOB1V02_LOCUS12073</name>
</gene>
<sequence>MPPASATGKKKARDESRTEPSSSSNADENYDEMLIAGRYKLGKVIGSGNFGQARL</sequence>
<accession>A0A7R8WM15</accession>
<reference evidence="1" key="1">
    <citation type="submission" date="2020-11" db="EMBL/GenBank/DDBJ databases">
        <authorList>
            <person name="Tran Van P."/>
        </authorList>
    </citation>
    <scope>NUCLEOTIDE SEQUENCE</scope>
</reference>
<name>A0A7R8WM15_9CRUS</name>
<proteinExistence type="predicted"/>
<dbReference type="EMBL" id="OB668170">
    <property type="protein sequence ID" value="CAD7234257.1"/>
    <property type="molecule type" value="Genomic_DNA"/>
</dbReference>
<protein>
    <submittedName>
        <fullName evidence="1">Uncharacterized protein</fullName>
    </submittedName>
</protein>
<organism evidence="1">
    <name type="scientific">Cyprideis torosa</name>
    <dbReference type="NCBI Taxonomy" id="163714"/>
    <lineage>
        <taxon>Eukaryota</taxon>
        <taxon>Metazoa</taxon>
        <taxon>Ecdysozoa</taxon>
        <taxon>Arthropoda</taxon>
        <taxon>Crustacea</taxon>
        <taxon>Oligostraca</taxon>
        <taxon>Ostracoda</taxon>
        <taxon>Podocopa</taxon>
        <taxon>Podocopida</taxon>
        <taxon>Cytherocopina</taxon>
        <taxon>Cytheroidea</taxon>
        <taxon>Cytherideidae</taxon>
        <taxon>Cyprideis</taxon>
    </lineage>
</organism>
<feature type="non-terminal residue" evidence="1">
    <location>
        <position position="1"/>
    </location>
</feature>
<dbReference type="AlphaFoldDB" id="A0A7R8WM15"/>